<keyword evidence="1" id="KW-1133">Transmembrane helix</keyword>
<keyword evidence="1" id="KW-0812">Transmembrane</keyword>
<evidence type="ECO:0000313" key="3">
    <source>
        <dbReference type="Proteomes" id="UP000177416"/>
    </source>
</evidence>
<comment type="caution">
    <text evidence="2">The sequence shown here is derived from an EMBL/GenBank/DDBJ whole genome shotgun (WGS) entry which is preliminary data.</text>
</comment>
<organism evidence="2 3">
    <name type="scientific">Candidatus Gottesmanbacteria bacterium RIFCSPHIGHO2_01_FULL_46_14</name>
    <dbReference type="NCBI Taxonomy" id="1798380"/>
    <lineage>
        <taxon>Bacteria</taxon>
        <taxon>Candidatus Gottesmaniibacteriota</taxon>
    </lineage>
</organism>
<reference evidence="2 3" key="1">
    <citation type="journal article" date="2016" name="Nat. Commun.">
        <title>Thousands of microbial genomes shed light on interconnected biogeochemical processes in an aquifer system.</title>
        <authorList>
            <person name="Anantharaman K."/>
            <person name="Brown C.T."/>
            <person name="Hug L.A."/>
            <person name="Sharon I."/>
            <person name="Castelle C.J."/>
            <person name="Probst A.J."/>
            <person name="Thomas B.C."/>
            <person name="Singh A."/>
            <person name="Wilkins M.J."/>
            <person name="Karaoz U."/>
            <person name="Brodie E.L."/>
            <person name="Williams K.H."/>
            <person name="Hubbard S.S."/>
            <person name="Banfield J.F."/>
        </authorList>
    </citation>
    <scope>NUCLEOTIDE SEQUENCE [LARGE SCALE GENOMIC DNA]</scope>
</reference>
<gene>
    <name evidence="2" type="ORF">A2875_02080</name>
</gene>
<dbReference type="EMBL" id="MFJJ01000017">
    <property type="protein sequence ID" value="OGG14485.1"/>
    <property type="molecule type" value="Genomic_DNA"/>
</dbReference>
<accession>A0A1F5ZQ66</accession>
<evidence type="ECO:0000256" key="1">
    <source>
        <dbReference type="SAM" id="Phobius"/>
    </source>
</evidence>
<dbReference type="AlphaFoldDB" id="A0A1F5ZQ66"/>
<evidence type="ECO:0000313" key="2">
    <source>
        <dbReference type="EMBL" id="OGG14485.1"/>
    </source>
</evidence>
<keyword evidence="1" id="KW-0472">Membrane</keyword>
<sequence>MKNEDDISIHIPKQVLVMTAAILLLTIGTIVAFESAKRRTPTIVLPGGITYLGPSPLAAPVPPADEWVTYQGKLFPYSFSYPKSLSLGVFPNDPFDSVTIYWGNTNPQENLLLRVEKRSPAATPIIEYARDWWKQYNWSGVKSVEQFKNSKGLTGYRAKYIDSTGKTPYDNIFFEVPGKPELVIWMSGKLLDQETFDRLIESVSWQL</sequence>
<feature type="transmembrane region" description="Helical" evidence="1">
    <location>
        <begin position="15"/>
        <end position="33"/>
    </location>
</feature>
<name>A0A1F5ZQ66_9BACT</name>
<protein>
    <submittedName>
        <fullName evidence="2">Uncharacterized protein</fullName>
    </submittedName>
</protein>
<proteinExistence type="predicted"/>
<dbReference type="Proteomes" id="UP000177416">
    <property type="component" value="Unassembled WGS sequence"/>
</dbReference>